<evidence type="ECO:0000313" key="1">
    <source>
        <dbReference type="EMBL" id="GID68999.1"/>
    </source>
</evidence>
<comment type="caution">
    <text evidence="1">The sequence shown here is derived from an EMBL/GenBank/DDBJ whole genome shotgun (WGS) entry which is preliminary data.</text>
</comment>
<organism evidence="1 2">
    <name type="scientific">Actinoplanes cyaneus</name>
    <dbReference type="NCBI Taxonomy" id="52696"/>
    <lineage>
        <taxon>Bacteria</taxon>
        <taxon>Bacillati</taxon>
        <taxon>Actinomycetota</taxon>
        <taxon>Actinomycetes</taxon>
        <taxon>Micromonosporales</taxon>
        <taxon>Micromonosporaceae</taxon>
        <taxon>Actinoplanes</taxon>
    </lineage>
</organism>
<evidence type="ECO:0000313" key="2">
    <source>
        <dbReference type="Proteomes" id="UP000619479"/>
    </source>
</evidence>
<proteinExistence type="predicted"/>
<accession>A0A919IN55</accession>
<name>A0A919IN55_9ACTN</name>
<dbReference type="RefSeq" id="WP_203750313.1">
    <property type="nucleotide sequence ID" value="NZ_BAAAUC010000001.1"/>
</dbReference>
<dbReference type="AlphaFoldDB" id="A0A919IN55"/>
<dbReference type="EMBL" id="BOMH01000056">
    <property type="protein sequence ID" value="GID68999.1"/>
    <property type="molecule type" value="Genomic_DNA"/>
</dbReference>
<dbReference type="Proteomes" id="UP000619479">
    <property type="component" value="Unassembled WGS sequence"/>
</dbReference>
<gene>
    <name evidence="1" type="ORF">Acy02nite_68800</name>
</gene>
<keyword evidence="2" id="KW-1185">Reference proteome</keyword>
<reference evidence="1" key="1">
    <citation type="submission" date="2021-01" db="EMBL/GenBank/DDBJ databases">
        <title>Whole genome shotgun sequence of Actinoplanes cyaneus NBRC 14990.</title>
        <authorList>
            <person name="Komaki H."/>
            <person name="Tamura T."/>
        </authorList>
    </citation>
    <scope>NUCLEOTIDE SEQUENCE</scope>
    <source>
        <strain evidence="1">NBRC 14990</strain>
    </source>
</reference>
<sequence length="126" mass="14592">MTDPRSADRSAVDAPALQGDALIWHNRRSQAQREGWPPERLDEIAALERQHPEWRVSWRAEWNGVKGWESPAGYYARRRRRQDFEPEAYAATADELPAAIQDLMDRLEQARQEGRRLWVRAGNGEG</sequence>
<protein>
    <submittedName>
        <fullName evidence="1">Uncharacterized protein</fullName>
    </submittedName>
</protein>